<keyword evidence="9" id="KW-0282">Flagellum</keyword>
<dbReference type="PROSITE" id="PS50890">
    <property type="entry name" value="PUA"/>
    <property type="match status" value="1"/>
</dbReference>
<dbReference type="Pfam" id="PF01472">
    <property type="entry name" value="PUA"/>
    <property type="match status" value="1"/>
</dbReference>
<dbReference type="PANTHER" id="PTHR43654:SF1">
    <property type="entry name" value="ISOPENTENYL PHOSPHATE KINASE"/>
    <property type="match status" value="1"/>
</dbReference>
<evidence type="ECO:0000313" key="10">
    <source>
        <dbReference type="Proteomes" id="UP000612680"/>
    </source>
</evidence>
<keyword evidence="10" id="KW-1185">Reference proteome</keyword>
<dbReference type="InterPro" id="IPR036974">
    <property type="entry name" value="PUA_sf"/>
</dbReference>
<gene>
    <name evidence="9" type="primary">proB</name>
    <name evidence="9" type="ORF">HWI92_15655</name>
</gene>
<keyword evidence="5" id="KW-0547">Nucleotide-binding</keyword>
<dbReference type="InterPro" id="IPR001048">
    <property type="entry name" value="Asp/Glu/Uridylate_kinase"/>
</dbReference>
<dbReference type="GO" id="GO:0004349">
    <property type="term" value="F:glutamate 5-kinase activity"/>
    <property type="evidence" value="ECO:0007669"/>
    <property type="project" value="UniProtKB-EC"/>
</dbReference>
<keyword evidence="4 9" id="KW-0808">Transferase</keyword>
<dbReference type="InterPro" id="IPR002478">
    <property type="entry name" value="PUA"/>
</dbReference>
<dbReference type="SUPFAM" id="SSF53633">
    <property type="entry name" value="Carbamate kinase-like"/>
    <property type="match status" value="1"/>
</dbReference>
<dbReference type="RefSeq" id="WP_204656974.1">
    <property type="nucleotide sequence ID" value="NZ_CP056775.1"/>
</dbReference>
<proteinExistence type="predicted"/>
<keyword evidence="9" id="KW-0966">Cell projection</keyword>
<keyword evidence="1" id="KW-0963">Cytoplasm</keyword>
<dbReference type="Pfam" id="PF00696">
    <property type="entry name" value="AA_kinase"/>
    <property type="match status" value="1"/>
</dbReference>
<dbReference type="NCBIfam" id="TIGR01027">
    <property type="entry name" value="proB"/>
    <property type="match status" value="1"/>
</dbReference>
<sequence>MSKPILVIKFGTASITLPSGEPDTGIIAEIARQVSEIHAGYRIIIVSSGAVGAGKAYIQDYKGTMTQRKAAASVGNPLLVGLYAASFAPTNIFIAQGLCERQHFASRKKFLQLKETFEELWANNIIPIVNENDVVSDRELKFSDNDELATLLAVGFGAESLMFCTSVGGLLDGEGAVLRNVSNVNEVFKFVKTDKSFLGLGGMASKLTFAKLAARMGIRVVIFGMNRKDELLDALHGNAGTLIKPGKSTLSARNRWLGSGGLVSGRLQIDEGASKALLKRKSLLAVGVSDVEGDFEAGEIIEIYSPAQEMIAVARARETSGAIRENLKKMNFEVAHANDIVLL</sequence>
<organism evidence="9 10">
    <name type="scientific">Dyadobacter sandarakinus</name>
    <dbReference type="NCBI Taxonomy" id="2747268"/>
    <lineage>
        <taxon>Bacteria</taxon>
        <taxon>Pseudomonadati</taxon>
        <taxon>Bacteroidota</taxon>
        <taxon>Cytophagia</taxon>
        <taxon>Cytophagales</taxon>
        <taxon>Spirosomataceae</taxon>
        <taxon>Dyadobacter</taxon>
    </lineage>
</organism>
<dbReference type="InterPro" id="IPR001057">
    <property type="entry name" value="Glu/AcGlu_kinase"/>
</dbReference>
<name>A0ABX7I8L9_9BACT</name>
<dbReference type="SUPFAM" id="SSF88697">
    <property type="entry name" value="PUA domain-like"/>
    <property type="match status" value="1"/>
</dbReference>
<dbReference type="SMART" id="SM00359">
    <property type="entry name" value="PUA"/>
    <property type="match status" value="1"/>
</dbReference>
<evidence type="ECO:0000256" key="4">
    <source>
        <dbReference type="ARBA" id="ARBA00022679"/>
    </source>
</evidence>
<dbReference type="EC" id="2.7.2.11" evidence="9"/>
<dbReference type="Gene3D" id="3.40.1160.10">
    <property type="entry name" value="Acetylglutamate kinase-like"/>
    <property type="match status" value="1"/>
</dbReference>
<evidence type="ECO:0000256" key="7">
    <source>
        <dbReference type="ARBA" id="ARBA00022840"/>
    </source>
</evidence>
<dbReference type="InterPro" id="IPR036393">
    <property type="entry name" value="AceGlu_kinase-like_sf"/>
</dbReference>
<keyword evidence="6" id="KW-0418">Kinase</keyword>
<evidence type="ECO:0000256" key="6">
    <source>
        <dbReference type="ARBA" id="ARBA00022777"/>
    </source>
</evidence>
<dbReference type="InterPro" id="IPR005715">
    <property type="entry name" value="Glu_5kinase/COase_Synthase"/>
</dbReference>
<dbReference type="CDD" id="cd21157">
    <property type="entry name" value="PUA_G5K"/>
    <property type="match status" value="1"/>
</dbReference>
<dbReference type="EMBL" id="CP056775">
    <property type="protein sequence ID" value="QRR02235.1"/>
    <property type="molecule type" value="Genomic_DNA"/>
</dbReference>
<protein>
    <submittedName>
        <fullName evidence="9">Glutamate 5-kinase</fullName>
        <ecNumber evidence="9">2.7.2.11</ecNumber>
    </submittedName>
</protein>
<accession>A0ABX7I8L9</accession>
<dbReference type="PRINTS" id="PR00474">
    <property type="entry name" value="GLU5KINASE"/>
</dbReference>
<evidence type="ECO:0000256" key="2">
    <source>
        <dbReference type="ARBA" id="ARBA00022605"/>
    </source>
</evidence>
<keyword evidence="2" id="KW-0028">Amino-acid biosynthesis</keyword>
<dbReference type="Gene3D" id="2.30.130.10">
    <property type="entry name" value="PUA domain"/>
    <property type="match status" value="1"/>
</dbReference>
<dbReference type="InterPro" id="IPR015947">
    <property type="entry name" value="PUA-like_sf"/>
</dbReference>
<evidence type="ECO:0000256" key="1">
    <source>
        <dbReference type="ARBA" id="ARBA00022490"/>
    </source>
</evidence>
<dbReference type="Proteomes" id="UP000612680">
    <property type="component" value="Chromosome"/>
</dbReference>
<evidence type="ECO:0000256" key="5">
    <source>
        <dbReference type="ARBA" id="ARBA00022741"/>
    </source>
</evidence>
<evidence type="ECO:0000259" key="8">
    <source>
        <dbReference type="SMART" id="SM00359"/>
    </source>
</evidence>
<keyword evidence="9" id="KW-0969">Cilium</keyword>
<feature type="domain" description="PUA" evidence="8">
    <location>
        <begin position="265"/>
        <end position="335"/>
    </location>
</feature>
<evidence type="ECO:0000256" key="3">
    <source>
        <dbReference type="ARBA" id="ARBA00022650"/>
    </source>
</evidence>
<dbReference type="InterPro" id="IPR011529">
    <property type="entry name" value="Glu_5kinase"/>
</dbReference>
<dbReference type="PIRSF" id="PIRSF000729">
    <property type="entry name" value="GK"/>
    <property type="match status" value="1"/>
</dbReference>
<keyword evidence="7" id="KW-0067">ATP-binding</keyword>
<keyword evidence="3" id="KW-0641">Proline biosynthesis</keyword>
<dbReference type="PANTHER" id="PTHR43654">
    <property type="entry name" value="GLUTAMATE 5-KINASE"/>
    <property type="match status" value="1"/>
</dbReference>
<evidence type="ECO:0000313" key="9">
    <source>
        <dbReference type="EMBL" id="QRR02235.1"/>
    </source>
</evidence>
<reference evidence="9 10" key="1">
    <citation type="submission" date="2020-06" db="EMBL/GenBank/DDBJ databases">
        <title>Dyadobacter sandarakinus sp. nov., isolated from the soil of the Arctic Yellow River Station.</title>
        <authorList>
            <person name="Zhang Y."/>
            <person name="Peng F."/>
        </authorList>
    </citation>
    <scope>NUCLEOTIDE SEQUENCE [LARGE SCALE GENOMIC DNA]</scope>
    <source>
        <strain evidence="9 10">Q3-56</strain>
    </source>
</reference>